<evidence type="ECO:0000259" key="5">
    <source>
        <dbReference type="Pfam" id="PF13435"/>
    </source>
</evidence>
<dbReference type="PANTHER" id="PTHR35038:SF8">
    <property type="entry name" value="C-TYPE POLYHEME CYTOCHROME OMCC"/>
    <property type="match status" value="1"/>
</dbReference>
<dbReference type="InterPro" id="IPR051829">
    <property type="entry name" value="Multiheme_Cytochr_ET"/>
</dbReference>
<feature type="signal peptide" evidence="3">
    <location>
        <begin position="1"/>
        <end position="26"/>
    </location>
</feature>
<accession>A0A848GF13</accession>
<evidence type="ECO:0000313" key="6">
    <source>
        <dbReference type="EMBL" id="NML28011.1"/>
    </source>
</evidence>
<dbReference type="Pfam" id="PF13435">
    <property type="entry name" value="Cytochrome_C554"/>
    <property type="match status" value="1"/>
</dbReference>
<evidence type="ECO:0000313" key="7">
    <source>
        <dbReference type="Proteomes" id="UP000580043"/>
    </source>
</evidence>
<keyword evidence="1 3" id="KW-0732">Signal</keyword>
<dbReference type="SUPFAM" id="SSF48452">
    <property type="entry name" value="TPR-like"/>
    <property type="match status" value="1"/>
</dbReference>
<dbReference type="EMBL" id="JABBGA010000021">
    <property type="protein sequence ID" value="NML28011.1"/>
    <property type="molecule type" value="Genomic_DNA"/>
</dbReference>
<gene>
    <name evidence="6" type="ORF">HHL15_19815</name>
</gene>
<dbReference type="PROSITE" id="PS50005">
    <property type="entry name" value="TPR"/>
    <property type="match status" value="1"/>
</dbReference>
<dbReference type="Gene3D" id="1.25.40.10">
    <property type="entry name" value="Tetratricopeptide repeat domain"/>
    <property type="match status" value="1"/>
</dbReference>
<feature type="chain" id="PRO_5032340730" evidence="3">
    <location>
        <begin position="27"/>
        <end position="740"/>
    </location>
</feature>
<dbReference type="Proteomes" id="UP000580043">
    <property type="component" value="Unassembled WGS sequence"/>
</dbReference>
<keyword evidence="7" id="KW-1185">Reference proteome</keyword>
<evidence type="ECO:0000256" key="2">
    <source>
        <dbReference type="PROSITE-ProRule" id="PRU00339"/>
    </source>
</evidence>
<evidence type="ECO:0000256" key="1">
    <source>
        <dbReference type="ARBA" id="ARBA00022729"/>
    </source>
</evidence>
<reference evidence="6 7" key="1">
    <citation type="submission" date="2020-04" db="EMBL/GenBank/DDBJ databases">
        <title>Zoogloea sp. G-4-1-14 isolated from soil.</title>
        <authorList>
            <person name="Dahal R.H."/>
        </authorList>
    </citation>
    <scope>NUCLEOTIDE SEQUENCE [LARGE SCALE GENOMIC DNA]</scope>
    <source>
        <strain evidence="6 7">G-4-1-14</strain>
    </source>
</reference>
<protein>
    <submittedName>
        <fullName evidence="6">Tetratricopeptide repeat protein</fullName>
    </submittedName>
</protein>
<dbReference type="InterPro" id="IPR023155">
    <property type="entry name" value="Cyt_c-552/4"/>
</dbReference>
<dbReference type="Gene3D" id="1.25.10.10">
    <property type="entry name" value="Leucine-rich Repeat Variant"/>
    <property type="match status" value="1"/>
</dbReference>
<organism evidence="6 7">
    <name type="scientific">Zoogloea dura</name>
    <dbReference type="NCBI Taxonomy" id="2728840"/>
    <lineage>
        <taxon>Bacteria</taxon>
        <taxon>Pseudomonadati</taxon>
        <taxon>Pseudomonadota</taxon>
        <taxon>Betaproteobacteria</taxon>
        <taxon>Rhodocyclales</taxon>
        <taxon>Zoogloeaceae</taxon>
        <taxon>Zoogloea</taxon>
    </lineage>
</organism>
<dbReference type="InterPro" id="IPR019734">
    <property type="entry name" value="TPR_rpt"/>
</dbReference>
<feature type="domain" description="Cytochrome c-552/4" evidence="5">
    <location>
        <begin position="163"/>
        <end position="204"/>
    </location>
</feature>
<keyword evidence="2" id="KW-0802">TPR repeat</keyword>
<comment type="caution">
    <text evidence="6">The sequence shown here is derived from an EMBL/GenBank/DDBJ whole genome shotgun (WGS) entry which is preliminary data.</text>
</comment>
<dbReference type="InterPro" id="IPR011989">
    <property type="entry name" value="ARM-like"/>
</dbReference>
<sequence length="740" mass="79589">MPACRFLAILLIALFVNILSAVPAPAAQHSLVDEAGCAACHAAQQRSHAGSQHARAMQSATAATVKGLFDGGSFRQDGQLTRFFRRGGRFFVNTDGPDGRRRDFEVHHTFGLEPLQQYLVALPGGRLQALTTAWDVKGKRWYSLHPDERIDYRDVLHWSRPPQNWNAMCAACHSTGLRKNYDPVSGRYATTYAAQGVTCQACHGPAGGHLAWARGRRSGEAPPHKGFAADLRAGNGQVQTEACGYCHVLRATLTSAYPVGQPLLDHALPVGLPAGRYFNDGQQRDEVFNLGSWQQSRMHARGLVCTDCHDAHSGKTRAAGNALCTGCHNPVGPAAGPHVDTRGLQRKDYDSPAHHHHDTPVSCVDCHAPKRSYMGVDPRLDHAFRIPRPDLSAETASPNACNLCHTDKDPAWAAAAVARWYGDGRRAEYHYGQAFAAARGMRPGAAAGLQRIAGDAAQPPIVRAEALEELAAYPGPAAARLALAALADPDGRLRIAAIHAVAALAPREALREVQPLLADPLRAVRIEAARALAPALPQLAPARREAWLAARREAEAAARENADFPQSWLGLAPLLEATGDIGGAEQALRQALRLDPAYLAGIINLADLLRRQGRESDAEALLRDGLKRLPQEAALHEALALGLIRQQRKADALALLTRAAPLPSASGRTAYLHAALLADAGRRNEAIQVLENAARERGERDLLLALAGYQRQAGDTTAAETTLRRLADINPDDPALGRRP</sequence>
<dbReference type="InterPro" id="IPR011990">
    <property type="entry name" value="TPR-like_helical_dom_sf"/>
</dbReference>
<dbReference type="PANTHER" id="PTHR35038">
    <property type="entry name" value="DISSIMILATORY SULFITE REDUCTASE SIRA"/>
    <property type="match status" value="1"/>
</dbReference>
<dbReference type="InterPro" id="IPR036280">
    <property type="entry name" value="Multihaem_cyt_sf"/>
</dbReference>
<feature type="repeat" description="TPR" evidence="2">
    <location>
        <begin position="565"/>
        <end position="598"/>
    </location>
</feature>
<dbReference type="SMART" id="SM00028">
    <property type="entry name" value="TPR"/>
    <property type="match status" value="3"/>
</dbReference>
<dbReference type="InterPro" id="IPR010177">
    <property type="entry name" value="Paired_CXXCH_1"/>
</dbReference>
<dbReference type="SUPFAM" id="SSF48695">
    <property type="entry name" value="Multiheme cytochromes"/>
    <property type="match status" value="1"/>
</dbReference>
<dbReference type="Pfam" id="PF09699">
    <property type="entry name" value="Paired_CXXCH_1"/>
    <property type="match status" value="1"/>
</dbReference>
<evidence type="ECO:0000256" key="3">
    <source>
        <dbReference type="SAM" id="SignalP"/>
    </source>
</evidence>
<dbReference type="RefSeq" id="WP_169147546.1">
    <property type="nucleotide sequence ID" value="NZ_JABBGA010000021.1"/>
</dbReference>
<feature type="domain" description="Doubled CXXCH motif" evidence="4">
    <location>
        <begin position="305"/>
        <end position="330"/>
    </location>
</feature>
<dbReference type="AlphaFoldDB" id="A0A848GF13"/>
<evidence type="ECO:0000259" key="4">
    <source>
        <dbReference type="Pfam" id="PF09699"/>
    </source>
</evidence>
<dbReference type="Pfam" id="PF14559">
    <property type="entry name" value="TPR_19"/>
    <property type="match status" value="2"/>
</dbReference>
<name>A0A848GF13_9RHOO</name>
<dbReference type="Gene3D" id="1.10.1130.10">
    <property type="entry name" value="Flavocytochrome C3, Chain A"/>
    <property type="match status" value="2"/>
</dbReference>
<proteinExistence type="predicted"/>